<dbReference type="AlphaFoldDB" id="A0A411X1Z1"/>
<reference evidence="3" key="3">
    <citation type="submission" date="2022-12" db="EMBL/GenBank/DDBJ databases">
        <authorList>
            <person name="Sun Q."/>
            <person name="Kim S."/>
        </authorList>
    </citation>
    <scope>NUCLEOTIDE SEQUENCE</scope>
    <source>
        <strain evidence="3">KCTC 12343</strain>
    </source>
</reference>
<proteinExistence type="predicted"/>
<dbReference type="PANTHER" id="PTHR43798">
    <property type="entry name" value="MONOACYLGLYCEROL LIPASE"/>
    <property type="match status" value="1"/>
</dbReference>
<keyword evidence="5" id="KW-1185">Reference proteome</keyword>
<dbReference type="InterPro" id="IPR000073">
    <property type="entry name" value="AB_hydrolase_1"/>
</dbReference>
<dbReference type="InterPro" id="IPR029058">
    <property type="entry name" value="AB_hydrolase_fold"/>
</dbReference>
<dbReference type="Gene3D" id="3.40.50.1820">
    <property type="entry name" value="alpha/beta hydrolase"/>
    <property type="match status" value="1"/>
</dbReference>
<accession>A0A411X1Z1</accession>
<dbReference type="EMBL" id="BMWV01000012">
    <property type="protein sequence ID" value="GGY57918.1"/>
    <property type="molecule type" value="Genomic_DNA"/>
</dbReference>
<dbReference type="InterPro" id="IPR050266">
    <property type="entry name" value="AB_hydrolase_sf"/>
</dbReference>
<feature type="signal peptide" evidence="1">
    <location>
        <begin position="1"/>
        <end position="22"/>
    </location>
</feature>
<dbReference type="EMBL" id="CP036401">
    <property type="protein sequence ID" value="QBI02979.1"/>
    <property type="molecule type" value="Genomic_DNA"/>
</dbReference>
<dbReference type="RefSeq" id="WP_131147088.1">
    <property type="nucleotide sequence ID" value="NZ_BMWV01000012.1"/>
</dbReference>
<protein>
    <submittedName>
        <fullName evidence="3">Alpha/beta hydrolase</fullName>
    </submittedName>
</protein>
<evidence type="ECO:0000256" key="1">
    <source>
        <dbReference type="SAM" id="SignalP"/>
    </source>
</evidence>
<gene>
    <name evidence="4" type="ORF">EYF70_20625</name>
    <name evidence="3" type="ORF">GCM10007387_45520</name>
</gene>
<dbReference type="PRINTS" id="PR00111">
    <property type="entry name" value="ABHYDROLASE"/>
</dbReference>
<sequence length="285" mass="30813">MKRHRLIAAAAAALFAAMPACAAPAFKAEVTGSGPAVILIPGLASSSEVWQGTTQHLCGPRQCHVLTLAGFAGQPAIEGPLLPQVEQQLSDYIAANKLGKPVIIGHSLGGFVALRFAIDHPDQVERLVIVDSLPALGAMQAPQATPEQLRQMAAGVRQEMLAADDASYAQAQRRNVAMMVTRSEDVDRIMQMGRGSDRNTVAGTMAELIETDLRDDVAKIRAPTLVLGAWAAYKDFAPRPAIEAVYTSQYGKLPGVRIEMAETARHFIMYDDPAWLYDRIDHFLK</sequence>
<dbReference type="SUPFAM" id="SSF53474">
    <property type="entry name" value="alpha/beta-Hydrolases"/>
    <property type="match status" value="1"/>
</dbReference>
<dbReference type="Proteomes" id="UP000628442">
    <property type="component" value="Unassembled WGS sequence"/>
</dbReference>
<evidence type="ECO:0000259" key="2">
    <source>
        <dbReference type="Pfam" id="PF12697"/>
    </source>
</evidence>
<reference evidence="3" key="1">
    <citation type="journal article" date="2014" name="Int. J. Syst. Evol. Microbiol.">
        <title>Complete genome sequence of Corynebacterium casei LMG S-19264T (=DSM 44701T), isolated from a smear-ripened cheese.</title>
        <authorList>
            <consortium name="US DOE Joint Genome Institute (JGI-PGF)"/>
            <person name="Walter F."/>
            <person name="Albersmeier A."/>
            <person name="Kalinowski J."/>
            <person name="Ruckert C."/>
        </authorList>
    </citation>
    <scope>NUCLEOTIDE SEQUENCE</scope>
    <source>
        <strain evidence="3">KCTC 12343</strain>
    </source>
</reference>
<keyword evidence="3" id="KW-0378">Hydrolase</keyword>
<evidence type="ECO:0000313" key="4">
    <source>
        <dbReference type="EMBL" id="QBI02979.1"/>
    </source>
</evidence>
<evidence type="ECO:0000313" key="3">
    <source>
        <dbReference type="EMBL" id="GGY57918.1"/>
    </source>
</evidence>
<name>A0A411X1Z1_9BURK</name>
<dbReference type="Proteomes" id="UP000292307">
    <property type="component" value="Chromosome"/>
</dbReference>
<keyword evidence="1" id="KW-0732">Signal</keyword>
<dbReference type="OrthoDB" id="5380819at2"/>
<reference evidence="4 5" key="2">
    <citation type="submission" date="2019-02" db="EMBL/GenBank/DDBJ databases">
        <title>Draft Genome Sequences of Six Type Strains of the Genus Massilia.</title>
        <authorList>
            <person name="Miess H."/>
            <person name="Frediansyhah A."/>
            <person name="Gross H."/>
        </authorList>
    </citation>
    <scope>NUCLEOTIDE SEQUENCE [LARGE SCALE GENOMIC DNA]</scope>
    <source>
        <strain evidence="4 5">DSM 17472</strain>
    </source>
</reference>
<evidence type="ECO:0000313" key="5">
    <source>
        <dbReference type="Proteomes" id="UP000292307"/>
    </source>
</evidence>
<feature type="chain" id="PRO_5044601871" evidence="1">
    <location>
        <begin position="23"/>
        <end position="285"/>
    </location>
</feature>
<evidence type="ECO:0000313" key="6">
    <source>
        <dbReference type="Proteomes" id="UP000628442"/>
    </source>
</evidence>
<dbReference type="Pfam" id="PF12697">
    <property type="entry name" value="Abhydrolase_6"/>
    <property type="match status" value="1"/>
</dbReference>
<feature type="domain" description="AB hydrolase-1" evidence="2">
    <location>
        <begin position="37"/>
        <end position="278"/>
    </location>
</feature>
<organism evidence="3 6">
    <name type="scientific">Pseudoduganella albidiflava</name>
    <dbReference type="NCBI Taxonomy" id="321983"/>
    <lineage>
        <taxon>Bacteria</taxon>
        <taxon>Pseudomonadati</taxon>
        <taxon>Pseudomonadota</taxon>
        <taxon>Betaproteobacteria</taxon>
        <taxon>Burkholderiales</taxon>
        <taxon>Oxalobacteraceae</taxon>
        <taxon>Telluria group</taxon>
        <taxon>Pseudoduganella</taxon>
    </lineage>
</organism>
<dbReference type="GO" id="GO:0016787">
    <property type="term" value="F:hydrolase activity"/>
    <property type="evidence" value="ECO:0007669"/>
    <property type="project" value="UniProtKB-KW"/>
</dbReference>